<keyword evidence="3" id="KW-1185">Reference proteome</keyword>
<dbReference type="OrthoDB" id="8525350at2"/>
<feature type="chain" id="PRO_5003900011" evidence="1">
    <location>
        <begin position="28"/>
        <end position="228"/>
    </location>
</feature>
<dbReference type="SUPFAM" id="SSF48452">
    <property type="entry name" value="TPR-like"/>
    <property type="match status" value="1"/>
</dbReference>
<dbReference type="STRING" id="1127673.GLIP_2477"/>
<name>K6YEN4_9ALTE</name>
<evidence type="ECO:0000313" key="2">
    <source>
        <dbReference type="EMBL" id="GAC15103.1"/>
    </source>
</evidence>
<accession>K6YEN4</accession>
<proteinExistence type="predicted"/>
<keyword evidence="1" id="KW-0732">Signal</keyword>
<dbReference type="eggNOG" id="COG0457">
    <property type="taxonomic scope" value="Bacteria"/>
</dbReference>
<dbReference type="RefSeq" id="WP_008844908.1">
    <property type="nucleotide sequence ID" value="NZ_BAEN01000049.1"/>
</dbReference>
<reference evidence="2 3" key="1">
    <citation type="journal article" date="2017" name="Antonie Van Leeuwenhoek">
        <title>Rhizobium rhizosphaerae sp. nov., a novel species isolated from rice rhizosphere.</title>
        <authorList>
            <person name="Zhao J.J."/>
            <person name="Zhang J."/>
            <person name="Zhang R.J."/>
            <person name="Zhang C.W."/>
            <person name="Yin H.Q."/>
            <person name="Zhang X.X."/>
        </authorList>
    </citation>
    <scope>NUCLEOTIDE SEQUENCE [LARGE SCALE GENOMIC DNA]</scope>
    <source>
        <strain evidence="2 3">E3</strain>
    </source>
</reference>
<organism evidence="2 3">
    <name type="scientific">Aliiglaciecola lipolytica E3</name>
    <dbReference type="NCBI Taxonomy" id="1127673"/>
    <lineage>
        <taxon>Bacteria</taxon>
        <taxon>Pseudomonadati</taxon>
        <taxon>Pseudomonadota</taxon>
        <taxon>Gammaproteobacteria</taxon>
        <taxon>Alteromonadales</taxon>
        <taxon>Alteromonadaceae</taxon>
        <taxon>Aliiglaciecola</taxon>
    </lineage>
</organism>
<sequence>MLFIRKFKHLHYCLLLILWFSTSDSIAVETKIPPDFTDSVFNCGHTPKGTDYRRTDYKTNELRKKVEGAHFTKGVQRGEYGNASSLEGDLDYVLNKFPNHPKALLVAAKNQMRPDYSPQHSLRKDRFWPKKECYFQRALNRAPDDGLVHLVIAIFYHQYKNYEVAGRHYQAAVQYNSNNAEAHYNFGLFLMQTGHETKALEHAKKAYSMGYPLPGLKNMLIAANRWEN</sequence>
<dbReference type="Gene3D" id="1.25.40.10">
    <property type="entry name" value="Tetratricopeptide repeat domain"/>
    <property type="match status" value="1"/>
</dbReference>
<dbReference type="InterPro" id="IPR011990">
    <property type="entry name" value="TPR-like_helical_dom_sf"/>
</dbReference>
<dbReference type="AlphaFoldDB" id="K6YEN4"/>
<evidence type="ECO:0000256" key="1">
    <source>
        <dbReference type="SAM" id="SignalP"/>
    </source>
</evidence>
<dbReference type="EMBL" id="BAEN01000049">
    <property type="protein sequence ID" value="GAC15103.1"/>
    <property type="molecule type" value="Genomic_DNA"/>
</dbReference>
<dbReference type="Proteomes" id="UP000006334">
    <property type="component" value="Unassembled WGS sequence"/>
</dbReference>
<protein>
    <submittedName>
        <fullName evidence="2">Uncharacterized protein</fullName>
    </submittedName>
</protein>
<comment type="caution">
    <text evidence="2">The sequence shown here is derived from an EMBL/GenBank/DDBJ whole genome shotgun (WGS) entry which is preliminary data.</text>
</comment>
<gene>
    <name evidence="2" type="ORF">GLIP_2477</name>
</gene>
<feature type="signal peptide" evidence="1">
    <location>
        <begin position="1"/>
        <end position="27"/>
    </location>
</feature>
<evidence type="ECO:0000313" key="3">
    <source>
        <dbReference type="Proteomes" id="UP000006334"/>
    </source>
</evidence>